<reference evidence="9 10" key="1">
    <citation type="submission" date="2016-10" db="EMBL/GenBank/DDBJ databases">
        <authorList>
            <person name="de Groot N.N."/>
        </authorList>
    </citation>
    <scope>NUCLEOTIDE SEQUENCE [LARGE SCALE GENOMIC DNA]</scope>
    <source>
        <strain evidence="9 10">CGMCC 4.3491</strain>
    </source>
</reference>
<accession>A0A1H3PEF0</accession>
<dbReference type="Pfam" id="PF00528">
    <property type="entry name" value="BPD_transp_1"/>
    <property type="match status" value="1"/>
</dbReference>
<dbReference type="Pfam" id="PF19300">
    <property type="entry name" value="BPD_transp_1_N"/>
    <property type="match status" value="1"/>
</dbReference>
<dbReference type="Gene3D" id="1.10.3720.10">
    <property type="entry name" value="MetI-like"/>
    <property type="match status" value="1"/>
</dbReference>
<evidence type="ECO:0000256" key="4">
    <source>
        <dbReference type="ARBA" id="ARBA00022692"/>
    </source>
</evidence>
<keyword evidence="10" id="KW-1185">Reference proteome</keyword>
<organism evidence="9 10">
    <name type="scientific">Herbiconiux ginsengi</name>
    <dbReference type="NCBI Taxonomy" id="381665"/>
    <lineage>
        <taxon>Bacteria</taxon>
        <taxon>Bacillati</taxon>
        <taxon>Actinomycetota</taxon>
        <taxon>Actinomycetes</taxon>
        <taxon>Micrococcales</taxon>
        <taxon>Microbacteriaceae</taxon>
        <taxon>Herbiconiux</taxon>
    </lineage>
</organism>
<evidence type="ECO:0000256" key="7">
    <source>
        <dbReference type="RuleBase" id="RU363032"/>
    </source>
</evidence>
<feature type="transmembrane region" description="Helical" evidence="7">
    <location>
        <begin position="23"/>
        <end position="44"/>
    </location>
</feature>
<feature type="domain" description="ABC transmembrane type-1" evidence="8">
    <location>
        <begin position="109"/>
        <end position="318"/>
    </location>
</feature>
<proteinExistence type="inferred from homology"/>
<keyword evidence="2 7" id="KW-0813">Transport</keyword>
<keyword evidence="3" id="KW-1003">Cell membrane</keyword>
<dbReference type="AlphaFoldDB" id="A0A1H3PEF0"/>
<keyword evidence="6 7" id="KW-0472">Membrane</keyword>
<dbReference type="SUPFAM" id="SSF161098">
    <property type="entry name" value="MetI-like"/>
    <property type="match status" value="1"/>
</dbReference>
<dbReference type="InterPro" id="IPR000515">
    <property type="entry name" value="MetI-like"/>
</dbReference>
<dbReference type="InterPro" id="IPR035906">
    <property type="entry name" value="MetI-like_sf"/>
</dbReference>
<dbReference type="RefSeq" id="WP_092552257.1">
    <property type="nucleotide sequence ID" value="NZ_FNPZ01000002.1"/>
</dbReference>
<evidence type="ECO:0000313" key="10">
    <source>
        <dbReference type="Proteomes" id="UP000198891"/>
    </source>
</evidence>
<dbReference type="Proteomes" id="UP000198891">
    <property type="component" value="Unassembled WGS sequence"/>
</dbReference>
<dbReference type="GO" id="GO:0005886">
    <property type="term" value="C:plasma membrane"/>
    <property type="evidence" value="ECO:0007669"/>
    <property type="project" value="UniProtKB-SubCell"/>
</dbReference>
<evidence type="ECO:0000256" key="6">
    <source>
        <dbReference type="ARBA" id="ARBA00023136"/>
    </source>
</evidence>
<evidence type="ECO:0000259" key="8">
    <source>
        <dbReference type="PROSITE" id="PS50928"/>
    </source>
</evidence>
<dbReference type="PANTHER" id="PTHR43163">
    <property type="entry name" value="DIPEPTIDE TRANSPORT SYSTEM PERMEASE PROTEIN DPPB-RELATED"/>
    <property type="match status" value="1"/>
</dbReference>
<evidence type="ECO:0000313" key="9">
    <source>
        <dbReference type="EMBL" id="SDY99447.1"/>
    </source>
</evidence>
<gene>
    <name evidence="9" type="ORF">SAMN05216554_1849</name>
</gene>
<evidence type="ECO:0000256" key="5">
    <source>
        <dbReference type="ARBA" id="ARBA00022989"/>
    </source>
</evidence>
<feature type="transmembrane region" description="Helical" evidence="7">
    <location>
        <begin position="156"/>
        <end position="176"/>
    </location>
</feature>
<dbReference type="EMBL" id="FNPZ01000002">
    <property type="protein sequence ID" value="SDY99447.1"/>
    <property type="molecule type" value="Genomic_DNA"/>
</dbReference>
<dbReference type="PROSITE" id="PS50928">
    <property type="entry name" value="ABC_TM1"/>
    <property type="match status" value="1"/>
</dbReference>
<keyword evidence="4 7" id="KW-0812">Transmembrane</keyword>
<feature type="transmembrane region" description="Helical" evidence="7">
    <location>
        <begin position="113"/>
        <end position="135"/>
    </location>
</feature>
<dbReference type="PANTHER" id="PTHR43163:SF3">
    <property type="entry name" value="PEPTIDE ABC TRANSPORTER PERMEASE PROTEIN"/>
    <property type="match status" value="1"/>
</dbReference>
<dbReference type="CDD" id="cd06261">
    <property type="entry name" value="TM_PBP2"/>
    <property type="match status" value="1"/>
</dbReference>
<protein>
    <submittedName>
        <fullName evidence="9">Peptide/nickel transport system permease protein</fullName>
    </submittedName>
</protein>
<dbReference type="STRING" id="381665.SAMN05216554_1849"/>
<feature type="transmembrane region" description="Helical" evidence="7">
    <location>
        <begin position="263"/>
        <end position="289"/>
    </location>
</feature>
<dbReference type="OrthoDB" id="9778910at2"/>
<dbReference type="GO" id="GO:0055085">
    <property type="term" value="P:transmembrane transport"/>
    <property type="evidence" value="ECO:0007669"/>
    <property type="project" value="InterPro"/>
</dbReference>
<feature type="transmembrane region" description="Helical" evidence="7">
    <location>
        <begin position="188"/>
        <end position="207"/>
    </location>
</feature>
<evidence type="ECO:0000256" key="1">
    <source>
        <dbReference type="ARBA" id="ARBA00004651"/>
    </source>
</evidence>
<sequence length="329" mass="34272">MTTRERVATSDTGLIARMILRRVAIGIGMLAVVSLLVFFATQALPGDIARQLLGQTATPEQLARIRSELGLDRPAIVQYLDWVSGLVTGNLGDSLASGTPVSELLAVRVSNTAALVAISAAITLPLGVLLGTLAARRSGSWQDVSISSLMQGILALPEFVVGIVLVAVFAGLFGLVPPTSPLDPREAALAQGDLLVLPVATMVLIATPHLTESVKTLVRDQLAGDHVRWARLSGIRESRILGRYALRNVAGPSAQVGGVTINYLLGGTVAVEAVYSFPGIGSALVAAVAGRDIVVVQAIAMGVATVLVVTFLLADLIGILTDPRLRSTR</sequence>
<comment type="similarity">
    <text evidence="7">Belongs to the binding-protein-dependent transport system permease family.</text>
</comment>
<evidence type="ECO:0000256" key="2">
    <source>
        <dbReference type="ARBA" id="ARBA00022448"/>
    </source>
</evidence>
<keyword evidence="5 7" id="KW-1133">Transmembrane helix</keyword>
<name>A0A1H3PEF0_9MICO</name>
<evidence type="ECO:0000256" key="3">
    <source>
        <dbReference type="ARBA" id="ARBA00022475"/>
    </source>
</evidence>
<comment type="subcellular location">
    <subcellularLocation>
        <location evidence="1 7">Cell membrane</location>
        <topology evidence="1 7">Multi-pass membrane protein</topology>
    </subcellularLocation>
</comment>
<dbReference type="InterPro" id="IPR045621">
    <property type="entry name" value="BPD_transp_1_N"/>
</dbReference>
<feature type="transmembrane region" description="Helical" evidence="7">
    <location>
        <begin position="295"/>
        <end position="320"/>
    </location>
</feature>